<evidence type="ECO:0000256" key="2">
    <source>
        <dbReference type="ARBA" id="ARBA00022980"/>
    </source>
</evidence>
<evidence type="ECO:0000256" key="1">
    <source>
        <dbReference type="ARBA" id="ARBA00008431"/>
    </source>
</evidence>
<proteinExistence type="inferred from homology"/>
<dbReference type="SUPFAM" id="SSF52042">
    <property type="entry name" value="Ribosomal protein L32e"/>
    <property type="match status" value="1"/>
</dbReference>
<sequence>MSNPEESQKKDAKAPRGDARAIKIRKKIAAKRPEFRRSEDFRFPRLGDKWRSSKGIRSKMRLKKKSRMPIVETGYRGPVEARGLNPKGLVEVIAFNVSDLEGIDSAVNAVRIAKAVGTKKRLEIIKAAQEKGLKIVNIRKSEKPKKEEEAAEAKEEGKAEEEAEAGAEEGAAAEAGEAEEGARAEEGKEAGPAPEESGWDEADEEPAKGKGSAADDSADSGKEAEGR</sequence>
<dbReference type="PANTHER" id="PTHR23413:SF1">
    <property type="entry name" value="RIBOSOMAL PROTEIN L32"/>
    <property type="match status" value="1"/>
</dbReference>
<feature type="compositionally biased region" description="Basic and acidic residues" evidence="6">
    <location>
        <begin position="180"/>
        <end position="189"/>
    </location>
</feature>
<name>A0A7C3IX62_9CREN</name>
<keyword evidence="2 7" id="KW-0689">Ribosomal protein</keyword>
<gene>
    <name evidence="7" type="ORF">ENS19_03435</name>
</gene>
<feature type="region of interest" description="Disordered" evidence="6">
    <location>
        <begin position="139"/>
        <end position="227"/>
    </location>
</feature>
<accession>A0A7C3IX62</accession>
<dbReference type="InterPro" id="IPR001515">
    <property type="entry name" value="Ribosomal_eL32"/>
</dbReference>
<reference evidence="7" key="1">
    <citation type="journal article" date="2020" name="mSystems">
        <title>Genome- and Community-Level Interaction Insights into Carbon Utilization and Element Cycling Functions of Hydrothermarchaeota in Hydrothermal Sediment.</title>
        <authorList>
            <person name="Zhou Z."/>
            <person name="Liu Y."/>
            <person name="Xu W."/>
            <person name="Pan J."/>
            <person name="Luo Z.H."/>
            <person name="Li M."/>
        </authorList>
    </citation>
    <scope>NUCLEOTIDE SEQUENCE [LARGE SCALE GENOMIC DNA]</scope>
    <source>
        <strain evidence="7">SpSt-468</strain>
    </source>
</reference>
<comment type="similarity">
    <text evidence="1">Belongs to the eukaryotic ribosomal protein eL32 family.</text>
</comment>
<dbReference type="PANTHER" id="PTHR23413">
    <property type="entry name" value="60S RIBOSOMAL PROTEIN L32 AND DNA-DIRECTED RNA POLYMERASE II, SUBUNIT N"/>
    <property type="match status" value="1"/>
</dbReference>
<evidence type="ECO:0000256" key="4">
    <source>
        <dbReference type="ARBA" id="ARBA00035229"/>
    </source>
</evidence>
<dbReference type="EMBL" id="DSTX01000004">
    <property type="protein sequence ID" value="HFK20314.1"/>
    <property type="molecule type" value="Genomic_DNA"/>
</dbReference>
<organism evidence="7">
    <name type="scientific">Candidatus Methanomethylicus mesodigestus</name>
    <dbReference type="NCBI Taxonomy" id="1867258"/>
    <lineage>
        <taxon>Archaea</taxon>
        <taxon>Thermoproteota</taxon>
        <taxon>Methanosuratincolia</taxon>
        <taxon>Candidatus Methanomethylicales</taxon>
        <taxon>Candidatus Methanomethylicaceae</taxon>
        <taxon>Candidatus Methanomethylicus</taxon>
    </lineage>
</organism>
<dbReference type="InterPro" id="IPR036351">
    <property type="entry name" value="Ribosomal_eL32_sf"/>
</dbReference>
<feature type="compositionally biased region" description="Basic and acidic residues" evidence="6">
    <location>
        <begin position="139"/>
        <end position="157"/>
    </location>
</feature>
<keyword evidence="3" id="KW-0687">Ribonucleoprotein</keyword>
<dbReference type="NCBIfam" id="NF006332">
    <property type="entry name" value="PRK08562.1"/>
    <property type="match status" value="1"/>
</dbReference>
<dbReference type="SMART" id="SM01393">
    <property type="entry name" value="Ribosomal_L32e"/>
    <property type="match status" value="1"/>
</dbReference>
<evidence type="ECO:0000256" key="6">
    <source>
        <dbReference type="SAM" id="MobiDB-lite"/>
    </source>
</evidence>
<dbReference type="GO" id="GO:0003735">
    <property type="term" value="F:structural constituent of ribosome"/>
    <property type="evidence" value="ECO:0007669"/>
    <property type="project" value="InterPro"/>
</dbReference>
<dbReference type="GO" id="GO:0006412">
    <property type="term" value="P:translation"/>
    <property type="evidence" value="ECO:0007669"/>
    <property type="project" value="InterPro"/>
</dbReference>
<evidence type="ECO:0000256" key="5">
    <source>
        <dbReference type="ARBA" id="ARBA00035377"/>
    </source>
</evidence>
<evidence type="ECO:0000313" key="7">
    <source>
        <dbReference type="EMBL" id="HFK20314.1"/>
    </source>
</evidence>
<dbReference type="Pfam" id="PF01655">
    <property type="entry name" value="Ribosomal_L32e"/>
    <property type="match status" value="1"/>
</dbReference>
<feature type="compositionally biased region" description="Acidic residues" evidence="6">
    <location>
        <begin position="158"/>
        <end position="167"/>
    </location>
</feature>
<evidence type="ECO:0000256" key="3">
    <source>
        <dbReference type="ARBA" id="ARBA00023274"/>
    </source>
</evidence>
<feature type="region of interest" description="Disordered" evidence="6">
    <location>
        <begin position="1"/>
        <end position="20"/>
    </location>
</feature>
<dbReference type="GO" id="GO:0022625">
    <property type="term" value="C:cytosolic large ribosomal subunit"/>
    <property type="evidence" value="ECO:0007669"/>
    <property type="project" value="TreeGrafter"/>
</dbReference>
<protein>
    <recommendedName>
        <fullName evidence="4">Large ribosomal subunit protein eL32</fullName>
    </recommendedName>
    <alternativeName>
        <fullName evidence="5">50S ribosomal protein L32e</fullName>
    </alternativeName>
</protein>
<comment type="caution">
    <text evidence="7">The sequence shown here is derived from an EMBL/GenBank/DDBJ whole genome shotgun (WGS) entry which is preliminary data.</text>
</comment>
<dbReference type="InterPro" id="IPR023654">
    <property type="entry name" value="Ribosomal_eL32_arc"/>
</dbReference>
<dbReference type="AlphaFoldDB" id="A0A7C3IX62"/>